<evidence type="ECO:0000256" key="1">
    <source>
        <dbReference type="SAM" id="MobiDB-lite"/>
    </source>
</evidence>
<dbReference type="EMBL" id="CP031320">
    <property type="protein sequence ID" value="AXK35425.1"/>
    <property type="molecule type" value="Genomic_DNA"/>
</dbReference>
<feature type="compositionally biased region" description="Low complexity" evidence="1">
    <location>
        <begin position="36"/>
        <end position="58"/>
    </location>
</feature>
<name>A0A345XUV9_9ACTN</name>
<organism evidence="2 3">
    <name type="scientific">Streptomyces armeniacus</name>
    <dbReference type="NCBI Taxonomy" id="83291"/>
    <lineage>
        <taxon>Bacteria</taxon>
        <taxon>Bacillati</taxon>
        <taxon>Actinomycetota</taxon>
        <taxon>Actinomycetes</taxon>
        <taxon>Kitasatosporales</taxon>
        <taxon>Streptomycetaceae</taxon>
        <taxon>Streptomyces</taxon>
    </lineage>
</organism>
<dbReference type="AlphaFoldDB" id="A0A345XUV9"/>
<sequence>MVAGRHGRRGAAAAAAAGVGAALVCTVVVTGCATTGAATDGPDGAGDADNAADSATADGKPERDPLAAVRGAADALERAGTSRTRTSVRMASGGTRVTIRGTGGFDYGRRTGRLEVSRPQEPSGAPTGKPITQLITPGALYMKNRGAGVPADKWVRVDTTTLPDGNLVTSGATDPLTAAELLRGARELSYVGTERMDGAVVRHYSGVTDLGAAARAATGAAREQLAAAARGFAEDTVSFDAFLDGQARLRKVQHRFTFGAAGDGNGGGGSGHGSDTTVTSTTGMFGFGAPVDVAMPAPEDIYTGKIAAP</sequence>
<dbReference type="PROSITE" id="PS51257">
    <property type="entry name" value="PROKAR_LIPOPROTEIN"/>
    <property type="match status" value="1"/>
</dbReference>
<evidence type="ECO:0000313" key="3">
    <source>
        <dbReference type="Proteomes" id="UP000254425"/>
    </source>
</evidence>
<dbReference type="Proteomes" id="UP000254425">
    <property type="component" value="Chromosome"/>
</dbReference>
<evidence type="ECO:0008006" key="4">
    <source>
        <dbReference type="Google" id="ProtNLM"/>
    </source>
</evidence>
<dbReference type="InterPro" id="IPR029046">
    <property type="entry name" value="LolA/LolB/LppX"/>
</dbReference>
<proteinExistence type="predicted"/>
<reference evidence="2 3" key="1">
    <citation type="submission" date="2018-07" db="EMBL/GenBank/DDBJ databases">
        <title>Draft genome of the type strain Streptomyces armeniacus ATCC 15676.</title>
        <authorList>
            <person name="Labana P."/>
            <person name="Gosse J.T."/>
            <person name="Boddy C.N."/>
        </authorList>
    </citation>
    <scope>NUCLEOTIDE SEQUENCE [LARGE SCALE GENOMIC DNA]</scope>
    <source>
        <strain evidence="2 3">ATCC 15676</strain>
    </source>
</reference>
<dbReference type="SUPFAM" id="SSF89392">
    <property type="entry name" value="Prokaryotic lipoproteins and lipoprotein localization factors"/>
    <property type="match status" value="1"/>
</dbReference>
<dbReference type="KEGG" id="sarm:DVA86_25010"/>
<gene>
    <name evidence="2" type="ORF">DVA86_25010</name>
</gene>
<dbReference type="RefSeq" id="WP_208885113.1">
    <property type="nucleotide sequence ID" value="NZ_CP031320.1"/>
</dbReference>
<keyword evidence="3" id="KW-1185">Reference proteome</keyword>
<evidence type="ECO:0000313" key="2">
    <source>
        <dbReference type="EMBL" id="AXK35425.1"/>
    </source>
</evidence>
<feature type="region of interest" description="Disordered" evidence="1">
    <location>
        <begin position="36"/>
        <end position="65"/>
    </location>
</feature>
<accession>A0A345XUV9</accession>
<dbReference type="Gene3D" id="2.50.20.20">
    <property type="match status" value="1"/>
</dbReference>
<protein>
    <recommendedName>
        <fullName evidence="4">Lipoprotein</fullName>
    </recommendedName>
</protein>